<sequence>MAELIGENLYRLDIPLPESPLKNLNSYLIKGERNLLIDTGFRQEPCRRAMAEQLSELRVDMDRTDLFLTHLHTDHTGLAQELLRPGCRAMLSEVDVPLLIHSQSEAYWQDNFDAYLKEGFLRTELRELWGDNPAWDIHPVPFSGYTPVRDGAELRYGGYRLKCLLTPGHTPGHMCLYEMDKKMLFCGDHVLYHISPNITRWRSMPDALGSYFKSLELVSALKVETPLPAHRAVEGGFRERVAQLRAHHESRLQNTLDQVGRAPGQTAYEIAGGMDWDIRCRSWEDFPLTQKWFAVGEALSHLDYLVVRGRLLYREAEGIRRYFPASDQV</sequence>
<feature type="domain" description="Metallo-beta-lactamase" evidence="1">
    <location>
        <begin position="23"/>
        <end position="230"/>
    </location>
</feature>
<evidence type="ECO:0000259" key="1">
    <source>
        <dbReference type="SMART" id="SM00849"/>
    </source>
</evidence>
<name>A0A7G9B2J8_9FIRM</name>
<keyword evidence="2" id="KW-0378">Hydrolase</keyword>
<dbReference type="InterPro" id="IPR036388">
    <property type="entry name" value="WH-like_DNA-bd_sf"/>
</dbReference>
<dbReference type="SUPFAM" id="SSF56281">
    <property type="entry name" value="Metallo-hydrolase/oxidoreductase"/>
    <property type="match status" value="1"/>
</dbReference>
<gene>
    <name evidence="2" type="ORF">H8790_09910</name>
</gene>
<dbReference type="KEGG" id="ohi:H8790_09910"/>
<dbReference type="Gene3D" id="3.60.15.10">
    <property type="entry name" value="Ribonuclease Z/Hydroxyacylglutathione hydrolase-like"/>
    <property type="match status" value="1"/>
</dbReference>
<dbReference type="GO" id="GO:0016787">
    <property type="term" value="F:hydrolase activity"/>
    <property type="evidence" value="ECO:0007669"/>
    <property type="project" value="UniProtKB-KW"/>
</dbReference>
<dbReference type="InterPro" id="IPR001279">
    <property type="entry name" value="Metallo-B-lactamas"/>
</dbReference>
<organism evidence="2 3">
    <name type="scientific">Oscillibacter hominis</name>
    <dbReference type="NCBI Taxonomy" id="2763056"/>
    <lineage>
        <taxon>Bacteria</taxon>
        <taxon>Bacillati</taxon>
        <taxon>Bacillota</taxon>
        <taxon>Clostridia</taxon>
        <taxon>Eubacteriales</taxon>
        <taxon>Oscillospiraceae</taxon>
        <taxon>Oscillibacter</taxon>
    </lineage>
</organism>
<proteinExistence type="predicted"/>
<accession>A0A7G9B2J8</accession>
<reference evidence="2 3" key="1">
    <citation type="submission" date="2020-08" db="EMBL/GenBank/DDBJ databases">
        <authorList>
            <person name="Liu C."/>
            <person name="Sun Q."/>
        </authorList>
    </citation>
    <scope>NUCLEOTIDE SEQUENCE [LARGE SCALE GENOMIC DNA]</scope>
    <source>
        <strain evidence="2 3">NSJ-62</strain>
    </source>
</reference>
<dbReference type="Gene3D" id="1.10.10.10">
    <property type="entry name" value="Winged helix-like DNA-binding domain superfamily/Winged helix DNA-binding domain"/>
    <property type="match status" value="1"/>
</dbReference>
<evidence type="ECO:0000313" key="2">
    <source>
        <dbReference type="EMBL" id="QNL43779.1"/>
    </source>
</evidence>
<dbReference type="InterPro" id="IPR050662">
    <property type="entry name" value="Sec-metab_biosynth-thioest"/>
</dbReference>
<dbReference type="EMBL" id="CP060490">
    <property type="protein sequence ID" value="QNL43779.1"/>
    <property type="molecule type" value="Genomic_DNA"/>
</dbReference>
<dbReference type="PANTHER" id="PTHR23131">
    <property type="entry name" value="ENDORIBONUCLEASE LACTB2"/>
    <property type="match status" value="1"/>
</dbReference>
<dbReference type="AlphaFoldDB" id="A0A7G9B2J8"/>
<protein>
    <submittedName>
        <fullName evidence="2">MBL fold metallo-hydrolase</fullName>
    </submittedName>
</protein>
<keyword evidence="3" id="KW-1185">Reference proteome</keyword>
<dbReference type="SMART" id="SM00849">
    <property type="entry name" value="Lactamase_B"/>
    <property type="match status" value="1"/>
</dbReference>
<dbReference type="PANTHER" id="PTHR23131:SF4">
    <property type="entry name" value="METALLO-BETA-LACTAMASE SUPERFAMILY POTEIN"/>
    <property type="match status" value="1"/>
</dbReference>
<dbReference type="Pfam" id="PF00753">
    <property type="entry name" value="Lactamase_B"/>
    <property type="match status" value="1"/>
</dbReference>
<dbReference type="Proteomes" id="UP000515960">
    <property type="component" value="Chromosome"/>
</dbReference>
<evidence type="ECO:0000313" key="3">
    <source>
        <dbReference type="Proteomes" id="UP000515960"/>
    </source>
</evidence>
<dbReference type="RefSeq" id="WP_187332370.1">
    <property type="nucleotide sequence ID" value="NZ_CP060490.1"/>
</dbReference>
<dbReference type="InterPro" id="IPR036866">
    <property type="entry name" value="RibonucZ/Hydroxyglut_hydro"/>
</dbReference>